<feature type="region of interest" description="Disordered" evidence="1">
    <location>
        <begin position="1"/>
        <end position="61"/>
    </location>
</feature>
<protein>
    <submittedName>
        <fullName evidence="2">Uncharacterized protein</fullName>
    </submittedName>
</protein>
<name>A0ABD3CHS1_9LAMI</name>
<feature type="region of interest" description="Disordered" evidence="1">
    <location>
        <begin position="76"/>
        <end position="120"/>
    </location>
</feature>
<gene>
    <name evidence="2" type="ORF">CASFOL_026385</name>
</gene>
<evidence type="ECO:0000313" key="2">
    <source>
        <dbReference type="EMBL" id="KAL3629163.1"/>
    </source>
</evidence>
<dbReference type="AlphaFoldDB" id="A0ABD3CHS1"/>
<organism evidence="2 3">
    <name type="scientific">Castilleja foliolosa</name>
    <dbReference type="NCBI Taxonomy" id="1961234"/>
    <lineage>
        <taxon>Eukaryota</taxon>
        <taxon>Viridiplantae</taxon>
        <taxon>Streptophyta</taxon>
        <taxon>Embryophyta</taxon>
        <taxon>Tracheophyta</taxon>
        <taxon>Spermatophyta</taxon>
        <taxon>Magnoliopsida</taxon>
        <taxon>eudicotyledons</taxon>
        <taxon>Gunneridae</taxon>
        <taxon>Pentapetalae</taxon>
        <taxon>asterids</taxon>
        <taxon>lamiids</taxon>
        <taxon>Lamiales</taxon>
        <taxon>Orobanchaceae</taxon>
        <taxon>Pedicularideae</taxon>
        <taxon>Castillejinae</taxon>
        <taxon>Castilleja</taxon>
    </lineage>
</organism>
<accession>A0ABD3CHS1</accession>
<reference evidence="3" key="1">
    <citation type="journal article" date="2024" name="IScience">
        <title>Strigolactones Initiate the Formation of Haustorium-like Structures in Castilleja.</title>
        <authorList>
            <person name="Buerger M."/>
            <person name="Peterson D."/>
            <person name="Chory J."/>
        </authorList>
    </citation>
    <scope>NUCLEOTIDE SEQUENCE [LARGE SCALE GENOMIC DNA]</scope>
</reference>
<evidence type="ECO:0000313" key="3">
    <source>
        <dbReference type="Proteomes" id="UP001632038"/>
    </source>
</evidence>
<comment type="caution">
    <text evidence="2">The sequence shown here is derived from an EMBL/GenBank/DDBJ whole genome shotgun (WGS) entry which is preliminary data.</text>
</comment>
<feature type="compositionally biased region" description="Low complexity" evidence="1">
    <location>
        <begin position="18"/>
        <end position="59"/>
    </location>
</feature>
<dbReference type="Proteomes" id="UP001632038">
    <property type="component" value="Unassembled WGS sequence"/>
</dbReference>
<keyword evidence="3" id="KW-1185">Reference proteome</keyword>
<sequence>MERSEPTLVPKWLKNAVSSTSGGSTTHTGSERTTSSYFHRSSSSNGSGNSRSYSNFGRNQRYRDWAKDNTYDYRYQDKSTKGEHERRYLADPPGNNTSVSKFDRDGLRRSHSMVSDKPIDTLPKKDVTDLIDANGKNTDDVVNRVSPISGVVSKGAFERDFPSLGAEERAVTPEAGRVPSPSYRFKTFKIHLRITDPGFYTENNVVRAQLAELTDRRRSLNSVLQIASEVSGFAFDIQDIPDNLLEPWQLPCPVHPIPASADMFGYW</sequence>
<feature type="compositionally biased region" description="Basic and acidic residues" evidence="1">
    <location>
        <begin position="76"/>
        <end position="89"/>
    </location>
</feature>
<dbReference type="PANTHER" id="PTHR34112">
    <property type="entry name" value="C-JUN-AMINO-TERMINAL KINASE-INTERACTING PROTEIN"/>
    <property type="match status" value="1"/>
</dbReference>
<dbReference type="EMBL" id="JAVIJP010000034">
    <property type="protein sequence ID" value="KAL3629163.1"/>
    <property type="molecule type" value="Genomic_DNA"/>
</dbReference>
<evidence type="ECO:0000256" key="1">
    <source>
        <dbReference type="SAM" id="MobiDB-lite"/>
    </source>
</evidence>
<proteinExistence type="predicted"/>
<dbReference type="PANTHER" id="PTHR34112:SF13">
    <property type="entry name" value="OS04G0448200 PROTEIN"/>
    <property type="match status" value="1"/>
</dbReference>